<dbReference type="PROSITE" id="PS51885">
    <property type="entry name" value="NEPRILYSIN"/>
    <property type="match status" value="1"/>
</dbReference>
<dbReference type="Proteomes" id="UP000001555">
    <property type="component" value="Unassembled WGS sequence"/>
</dbReference>
<sequence>MLSSVDPCEDFYEHVCGGWIYDRRVPVDKVLLDVRTETQRAIDDKIIGEPY</sequence>
<dbReference type="VEuPathDB" id="VectorBase:ISCI019178"/>
<evidence type="ECO:0008006" key="4">
    <source>
        <dbReference type="Google" id="ProtNLM"/>
    </source>
</evidence>
<keyword evidence="3" id="KW-1185">Reference proteome</keyword>
<dbReference type="EMBL" id="DS769855">
    <property type="protein sequence ID" value="EEC09063.1"/>
    <property type="molecule type" value="Genomic_DNA"/>
</dbReference>
<dbReference type="InParanoid" id="B7PR41"/>
<evidence type="ECO:0000313" key="3">
    <source>
        <dbReference type="Proteomes" id="UP000001555"/>
    </source>
</evidence>
<dbReference type="EMBL" id="ABJB010856153">
    <property type="status" value="NOT_ANNOTATED_CDS"/>
    <property type="molecule type" value="Genomic_DNA"/>
</dbReference>
<organism>
    <name type="scientific">Ixodes scapularis</name>
    <name type="common">Black-legged tick</name>
    <name type="synonym">Deer tick</name>
    <dbReference type="NCBI Taxonomy" id="6945"/>
    <lineage>
        <taxon>Eukaryota</taxon>
        <taxon>Metazoa</taxon>
        <taxon>Ecdysozoa</taxon>
        <taxon>Arthropoda</taxon>
        <taxon>Chelicerata</taxon>
        <taxon>Arachnida</taxon>
        <taxon>Acari</taxon>
        <taxon>Parasitiformes</taxon>
        <taxon>Ixodida</taxon>
        <taxon>Ixodoidea</taxon>
        <taxon>Ixodidae</taxon>
        <taxon>Ixodinae</taxon>
        <taxon>Ixodes</taxon>
    </lineage>
</organism>
<gene>
    <name evidence="1" type="ORF">IscW_ISCW019178</name>
</gene>
<dbReference type="GO" id="GO:0006508">
    <property type="term" value="P:proteolysis"/>
    <property type="evidence" value="ECO:0007669"/>
    <property type="project" value="InterPro"/>
</dbReference>
<dbReference type="Gene3D" id="1.10.1380.10">
    <property type="entry name" value="Neutral endopeptidase , domain2"/>
    <property type="match status" value="1"/>
</dbReference>
<dbReference type="PaxDb" id="6945-B7PR41"/>
<evidence type="ECO:0000313" key="2">
    <source>
        <dbReference type="EnsemblMetazoa" id="ISCW019178-PA"/>
    </source>
</evidence>
<proteinExistence type="predicted"/>
<dbReference type="Gene3D" id="3.40.390.10">
    <property type="entry name" value="Collagenase (Catalytic Domain)"/>
    <property type="match status" value="1"/>
</dbReference>
<evidence type="ECO:0000313" key="1">
    <source>
        <dbReference type="EMBL" id="EEC09063.1"/>
    </source>
</evidence>
<dbReference type="SUPFAM" id="SSF55486">
    <property type="entry name" value="Metalloproteases ('zincins'), catalytic domain"/>
    <property type="match status" value="1"/>
</dbReference>
<dbReference type="InterPro" id="IPR024079">
    <property type="entry name" value="MetalloPept_cat_dom_sf"/>
</dbReference>
<dbReference type="GO" id="GO:0004222">
    <property type="term" value="F:metalloendopeptidase activity"/>
    <property type="evidence" value="ECO:0007669"/>
    <property type="project" value="InterPro"/>
</dbReference>
<dbReference type="EnsemblMetazoa" id="ISCW019178-RA">
    <property type="protein sequence ID" value="ISCW019178-PA"/>
    <property type="gene ID" value="ISCW019178"/>
</dbReference>
<dbReference type="InterPro" id="IPR042089">
    <property type="entry name" value="Peptidase_M13_dom_2"/>
</dbReference>
<reference evidence="1 3" key="1">
    <citation type="submission" date="2008-03" db="EMBL/GenBank/DDBJ databases">
        <title>Annotation of Ixodes scapularis.</title>
        <authorList>
            <consortium name="Ixodes scapularis Genome Project Consortium"/>
            <person name="Caler E."/>
            <person name="Hannick L.I."/>
            <person name="Bidwell S."/>
            <person name="Joardar V."/>
            <person name="Thiagarajan M."/>
            <person name="Amedeo P."/>
            <person name="Galinsky K.J."/>
            <person name="Schobel S."/>
            <person name="Inman J."/>
            <person name="Hostetler J."/>
            <person name="Miller J."/>
            <person name="Hammond M."/>
            <person name="Megy K."/>
            <person name="Lawson D."/>
            <person name="Kodira C."/>
            <person name="Sutton G."/>
            <person name="Meyer J."/>
            <person name="Hill C.A."/>
            <person name="Birren B."/>
            <person name="Nene V."/>
            <person name="Collins F."/>
            <person name="Alarcon-Chaidez F."/>
            <person name="Wikel S."/>
            <person name="Strausberg R."/>
        </authorList>
    </citation>
    <scope>NUCLEOTIDE SEQUENCE [LARGE SCALE GENOMIC DNA]</scope>
    <source>
        <strain evidence="3">Wikel</strain>
        <strain evidence="1">Wikel colony</strain>
    </source>
</reference>
<dbReference type="InterPro" id="IPR000718">
    <property type="entry name" value="Peptidase_M13"/>
</dbReference>
<accession>B7PR41</accession>
<protein>
    <recommendedName>
        <fullName evidence="4">Peptidase M13 N-terminal domain-containing protein</fullName>
    </recommendedName>
</protein>
<dbReference type="VEuPathDB" id="VectorBase:ISCW019178"/>
<dbReference type="HOGENOM" id="CLU_3108739_0_0_1"/>
<name>B7PR41_IXOSC</name>
<dbReference type="AlphaFoldDB" id="B7PR41"/>
<reference evidence="2" key="2">
    <citation type="submission" date="2020-05" db="UniProtKB">
        <authorList>
            <consortium name="EnsemblMetazoa"/>
        </authorList>
    </citation>
    <scope>IDENTIFICATION</scope>
    <source>
        <strain evidence="2">wikel</strain>
    </source>
</reference>